<comment type="catalytic activity">
    <reaction evidence="12">
        <text>Preferential cleavage: (Ac)2-L-Lys-D-Ala-|-D-Ala. Also transpeptidation of peptidyl-alanyl moieties that are N-acyl substituents of D-alanine.</text>
        <dbReference type="EC" id="3.4.16.4"/>
    </reaction>
</comment>
<feature type="domain" description="Peptidase S11 D-Ala-D-Ala carboxypeptidase A C-terminal" evidence="17">
    <location>
        <begin position="293"/>
        <end position="383"/>
    </location>
</feature>
<dbReference type="Pfam" id="PF07943">
    <property type="entry name" value="PBP5_C"/>
    <property type="match status" value="1"/>
</dbReference>
<evidence type="ECO:0000256" key="16">
    <source>
        <dbReference type="SAM" id="Phobius"/>
    </source>
</evidence>
<evidence type="ECO:0000256" key="7">
    <source>
        <dbReference type="ARBA" id="ARBA00022729"/>
    </source>
</evidence>
<dbReference type="InterPro" id="IPR012338">
    <property type="entry name" value="Beta-lactam/transpept-like"/>
</dbReference>
<evidence type="ECO:0000256" key="9">
    <source>
        <dbReference type="ARBA" id="ARBA00022960"/>
    </source>
</evidence>
<dbReference type="AlphaFoldDB" id="A0A450TBN5"/>
<evidence type="ECO:0000256" key="8">
    <source>
        <dbReference type="ARBA" id="ARBA00022801"/>
    </source>
</evidence>
<feature type="transmembrane region" description="Helical" evidence="16">
    <location>
        <begin position="20"/>
        <end position="45"/>
    </location>
</feature>
<dbReference type="GO" id="GO:0006508">
    <property type="term" value="P:proteolysis"/>
    <property type="evidence" value="ECO:0007669"/>
    <property type="project" value="UniProtKB-KW"/>
</dbReference>
<dbReference type="InterPro" id="IPR018044">
    <property type="entry name" value="Peptidase_S11"/>
</dbReference>
<dbReference type="GO" id="GO:0009252">
    <property type="term" value="P:peptidoglycan biosynthetic process"/>
    <property type="evidence" value="ECO:0007669"/>
    <property type="project" value="UniProtKB-UniPathway"/>
</dbReference>
<feature type="active site" evidence="13">
    <location>
        <position position="141"/>
    </location>
</feature>
<dbReference type="Gene3D" id="3.40.710.10">
    <property type="entry name" value="DD-peptidase/beta-lactamase superfamily"/>
    <property type="match status" value="1"/>
</dbReference>
<evidence type="ECO:0000256" key="1">
    <source>
        <dbReference type="ARBA" id="ARBA00003217"/>
    </source>
</evidence>
<dbReference type="EMBL" id="CAADFA010000331">
    <property type="protein sequence ID" value="VFJ62949.1"/>
    <property type="molecule type" value="Genomic_DNA"/>
</dbReference>
<evidence type="ECO:0000256" key="6">
    <source>
        <dbReference type="ARBA" id="ARBA00022670"/>
    </source>
</evidence>
<dbReference type="PANTHER" id="PTHR21581:SF6">
    <property type="entry name" value="TRAFFICKING PROTEIN PARTICLE COMPLEX SUBUNIT 12"/>
    <property type="match status" value="1"/>
</dbReference>
<dbReference type="EMBL" id="CAADFL010000217">
    <property type="protein sequence ID" value="VFK11953.1"/>
    <property type="molecule type" value="Genomic_DNA"/>
</dbReference>
<evidence type="ECO:0000256" key="12">
    <source>
        <dbReference type="ARBA" id="ARBA00034000"/>
    </source>
</evidence>
<accession>A0A450TBN5</accession>
<dbReference type="SUPFAM" id="SSF69189">
    <property type="entry name" value="Penicillin-binding protein associated domain"/>
    <property type="match status" value="1"/>
</dbReference>
<dbReference type="SUPFAM" id="SSF56601">
    <property type="entry name" value="beta-lactamase/transpeptidase-like"/>
    <property type="match status" value="1"/>
</dbReference>
<evidence type="ECO:0000313" key="19">
    <source>
        <dbReference type="EMBL" id="VFJ64216.1"/>
    </source>
</evidence>
<dbReference type="Pfam" id="PF00768">
    <property type="entry name" value="Peptidase_S11"/>
    <property type="match status" value="1"/>
</dbReference>
<reference evidence="19" key="1">
    <citation type="submission" date="2019-02" db="EMBL/GenBank/DDBJ databases">
        <authorList>
            <person name="Gruber-Vodicka R. H."/>
            <person name="Seah K. B. B."/>
        </authorList>
    </citation>
    <scope>NUCLEOTIDE SEQUENCE</scope>
    <source>
        <strain evidence="19">BECK_BZ163</strain>
        <strain evidence="20">BECK_BZ164</strain>
        <strain evidence="18">BECK_BZ165</strain>
    </source>
</reference>
<dbReference type="PANTHER" id="PTHR21581">
    <property type="entry name" value="D-ALANYL-D-ALANINE CARBOXYPEPTIDASE"/>
    <property type="match status" value="1"/>
</dbReference>
<dbReference type="Gene3D" id="2.60.410.10">
    <property type="entry name" value="D-Ala-D-Ala carboxypeptidase, C-terminal domain"/>
    <property type="match status" value="1"/>
</dbReference>
<dbReference type="EMBL" id="CAADEZ010000350">
    <property type="protein sequence ID" value="VFJ64216.1"/>
    <property type="molecule type" value="Genomic_DNA"/>
</dbReference>
<feature type="active site" description="Acyl-ester intermediate" evidence="13">
    <location>
        <position position="81"/>
    </location>
</feature>
<keyword evidence="16" id="KW-0472">Membrane</keyword>
<evidence type="ECO:0000313" key="18">
    <source>
        <dbReference type="EMBL" id="VFJ62949.1"/>
    </source>
</evidence>
<gene>
    <name evidence="19" type="ORF">BECKFM1743A_GA0114220_103501</name>
    <name evidence="20" type="ORF">BECKFM1743B_GA0114221_102173</name>
    <name evidence="18" type="ORF">BECKFM1743C_GA0114222_103311</name>
</gene>
<evidence type="ECO:0000259" key="17">
    <source>
        <dbReference type="SMART" id="SM00936"/>
    </source>
</evidence>
<keyword evidence="5 19" id="KW-0121">Carboxypeptidase</keyword>
<evidence type="ECO:0000256" key="2">
    <source>
        <dbReference type="ARBA" id="ARBA00004752"/>
    </source>
</evidence>
<comment type="pathway">
    <text evidence="2">Cell wall biogenesis; peptidoglycan biosynthesis.</text>
</comment>
<evidence type="ECO:0000256" key="15">
    <source>
        <dbReference type="RuleBase" id="RU004016"/>
    </source>
</evidence>
<keyword evidence="9" id="KW-0133">Cell shape</keyword>
<dbReference type="SMART" id="SM00936">
    <property type="entry name" value="PBP5_C"/>
    <property type="match status" value="1"/>
</dbReference>
<keyword evidence="7" id="KW-0732">Signal</keyword>
<dbReference type="InterPro" id="IPR037167">
    <property type="entry name" value="Peptidase_S11_C_sf"/>
</dbReference>
<proteinExistence type="inferred from homology"/>
<keyword evidence="10" id="KW-0573">Peptidoglycan synthesis</keyword>
<feature type="active site" description="Proton acceptor" evidence="13">
    <location>
        <position position="84"/>
    </location>
</feature>
<organism evidence="19">
    <name type="scientific">Candidatus Kentrum sp. FM</name>
    <dbReference type="NCBI Taxonomy" id="2126340"/>
    <lineage>
        <taxon>Bacteria</taxon>
        <taxon>Pseudomonadati</taxon>
        <taxon>Pseudomonadota</taxon>
        <taxon>Gammaproteobacteria</taxon>
        <taxon>Candidatus Kentrum</taxon>
    </lineage>
</organism>
<keyword evidence="16" id="KW-0812">Transmembrane</keyword>
<evidence type="ECO:0000313" key="20">
    <source>
        <dbReference type="EMBL" id="VFK11953.1"/>
    </source>
</evidence>
<comment type="similarity">
    <text evidence="3 15">Belongs to the peptidase S11 family.</text>
</comment>
<comment type="function">
    <text evidence="1">Removes C-terminal D-alanyl residues from sugar-peptide cell wall precursors.</text>
</comment>
<keyword evidence="8" id="KW-0378">Hydrolase</keyword>
<evidence type="ECO:0000256" key="3">
    <source>
        <dbReference type="ARBA" id="ARBA00007164"/>
    </source>
</evidence>
<dbReference type="InterPro" id="IPR012907">
    <property type="entry name" value="Peptidase_S11_C"/>
</dbReference>
<protein>
    <recommendedName>
        <fullName evidence="4">serine-type D-Ala-D-Ala carboxypeptidase</fullName>
        <ecNumber evidence="4">3.4.16.4</ecNumber>
    </recommendedName>
</protein>
<keyword evidence="16" id="KW-1133">Transmembrane helix</keyword>
<dbReference type="GO" id="GO:0071555">
    <property type="term" value="P:cell wall organization"/>
    <property type="evidence" value="ECO:0007669"/>
    <property type="project" value="UniProtKB-KW"/>
</dbReference>
<dbReference type="GO" id="GO:0008360">
    <property type="term" value="P:regulation of cell shape"/>
    <property type="evidence" value="ECO:0007669"/>
    <property type="project" value="UniProtKB-KW"/>
</dbReference>
<dbReference type="PRINTS" id="PR00725">
    <property type="entry name" value="DADACBPTASE1"/>
</dbReference>
<evidence type="ECO:0000256" key="4">
    <source>
        <dbReference type="ARBA" id="ARBA00012448"/>
    </source>
</evidence>
<dbReference type="EC" id="3.4.16.4" evidence="4"/>
<sequence length="399" mass="43942">MYKHSPTPGSIPLPFQTKGILCVSTLFVFTILYLTISVAAAGPLLPPSPPNIKADGYLLVDFHSGTVLAEQNADERMAPASLTKMMTAYVVFSELRAGNLALDEEVIISEKAWRTLGSRTFVEVDTRVPVEVLLKGIIIQSGNDASVALAEHVAGDEPAFAQRMNQAAKRLGLTGTHFVNATGLPEMNHYTTARDMATLGIALIRHFPELYKIHAIKSYEHNSIKQFNRNKLLWRDDSVDGIKTGYTEAAGYCLVASARQEDMRLMSVVMGANSVNSRTQAAQTLLRYGFRFFETSRLYGGGDIIQTVPVWKGSTDMLDVGVEEDLYMTVPTGQEDFVKADMQINTLITAPVNEGDVCGKIRVLLDGKTLLERPVVALHSVPEGGMWKRAFDAVRLYFY</sequence>
<dbReference type="UniPathway" id="UPA00219"/>
<dbReference type="InterPro" id="IPR001967">
    <property type="entry name" value="Peptidase_S11_N"/>
</dbReference>
<evidence type="ECO:0000256" key="14">
    <source>
        <dbReference type="PIRSR" id="PIRSR618044-2"/>
    </source>
</evidence>
<keyword evidence="11" id="KW-0961">Cell wall biogenesis/degradation</keyword>
<evidence type="ECO:0000256" key="11">
    <source>
        <dbReference type="ARBA" id="ARBA00023316"/>
    </source>
</evidence>
<keyword evidence="6" id="KW-0645">Protease</keyword>
<evidence type="ECO:0000256" key="5">
    <source>
        <dbReference type="ARBA" id="ARBA00022645"/>
    </source>
</evidence>
<dbReference type="GO" id="GO:0009002">
    <property type="term" value="F:serine-type D-Ala-D-Ala carboxypeptidase activity"/>
    <property type="evidence" value="ECO:0007669"/>
    <property type="project" value="UniProtKB-EC"/>
</dbReference>
<feature type="binding site" evidence="14">
    <location>
        <position position="243"/>
    </location>
    <ligand>
        <name>substrate</name>
    </ligand>
</feature>
<dbReference type="InterPro" id="IPR015956">
    <property type="entry name" value="Peniciliin-bd_prot_C_sf"/>
</dbReference>
<name>A0A450TBN5_9GAMM</name>
<evidence type="ECO:0000256" key="10">
    <source>
        <dbReference type="ARBA" id="ARBA00022984"/>
    </source>
</evidence>
<evidence type="ECO:0000256" key="13">
    <source>
        <dbReference type="PIRSR" id="PIRSR618044-1"/>
    </source>
</evidence>